<proteinExistence type="predicted"/>
<evidence type="ECO:0000259" key="3">
    <source>
        <dbReference type="PROSITE" id="PS50850"/>
    </source>
</evidence>
<dbReference type="InterPro" id="IPR011701">
    <property type="entry name" value="MFS"/>
</dbReference>
<keyword evidence="2" id="KW-0472">Membrane</keyword>
<evidence type="ECO:0000256" key="2">
    <source>
        <dbReference type="SAM" id="Phobius"/>
    </source>
</evidence>
<feature type="transmembrane region" description="Helical" evidence="2">
    <location>
        <begin position="67"/>
        <end position="86"/>
    </location>
</feature>
<keyword evidence="2" id="KW-0812">Transmembrane</keyword>
<comment type="caution">
    <text evidence="4">The sequence shown here is derived from an EMBL/GenBank/DDBJ whole genome shotgun (WGS) entry which is preliminary data.</text>
</comment>
<dbReference type="GO" id="GO:0008028">
    <property type="term" value="F:monocarboxylic acid transmembrane transporter activity"/>
    <property type="evidence" value="ECO:0007669"/>
    <property type="project" value="TreeGrafter"/>
</dbReference>
<dbReference type="PROSITE" id="PS50850">
    <property type="entry name" value="MFS"/>
    <property type="match status" value="1"/>
</dbReference>
<dbReference type="Pfam" id="PF07690">
    <property type="entry name" value="MFS_1"/>
    <property type="match status" value="1"/>
</dbReference>
<name>A0AAV7KQA2_PLEWA</name>
<feature type="transmembrane region" description="Helical" evidence="2">
    <location>
        <begin position="343"/>
        <end position="361"/>
    </location>
</feature>
<sequence>MIALSGFMANALTYGVIRSMGVFYVEFVNSFHNLSSEVSWIASISIAVLQFASPVSSALSMQYGARAVVMTGGVLVFLGTLLASFGNSLVHLYLTLGVLAGFGWASVYSPTMATIPKYFIRRRGLALGLVLTGIGLSSILLSPLFQVLIDIYSWRGALVIISAIVLNLCICGALLRPVHMLQDHRHGQAQAENHSKCALFLRKLTSDLDLSLFWNRGFVMFQAANLLVCTGMFVVYVHLVSHGKNFGLSSYEAAFLMSATGLADTGSRFLSGWFADLKLLTPLQLVALWSSTTGFTMLLLPLGKTFPGMMALGVIYGLTTGAYTTVFFAGLADLVTIERMTSAMGLSMMVVGFGALLGPPFSGKRIGIN</sequence>
<evidence type="ECO:0000313" key="4">
    <source>
        <dbReference type="EMBL" id="KAJ1080237.1"/>
    </source>
</evidence>
<dbReference type="Proteomes" id="UP001066276">
    <property type="component" value="Chromosome 12"/>
</dbReference>
<dbReference type="EMBL" id="JANPWB010000016">
    <property type="protein sequence ID" value="KAJ1080237.1"/>
    <property type="molecule type" value="Genomic_DNA"/>
</dbReference>
<evidence type="ECO:0000313" key="5">
    <source>
        <dbReference type="Proteomes" id="UP001066276"/>
    </source>
</evidence>
<feature type="transmembrane region" description="Helical" evidence="2">
    <location>
        <begin position="218"/>
        <end position="239"/>
    </location>
</feature>
<dbReference type="Gene3D" id="1.20.1250.20">
    <property type="entry name" value="MFS general substrate transporter like domains"/>
    <property type="match status" value="2"/>
</dbReference>
<keyword evidence="2" id="KW-1133">Transmembrane helix</keyword>
<feature type="transmembrane region" description="Helical" evidence="2">
    <location>
        <begin position="92"/>
        <end position="113"/>
    </location>
</feature>
<evidence type="ECO:0000256" key="1">
    <source>
        <dbReference type="ARBA" id="ARBA00004141"/>
    </source>
</evidence>
<dbReference type="PANTHER" id="PTHR11360:SF19">
    <property type="entry name" value="MONOCARBOXYLATE TRANSPORTER 13"/>
    <property type="match status" value="1"/>
</dbReference>
<feature type="transmembrane region" description="Helical" evidence="2">
    <location>
        <begin position="309"/>
        <end position="331"/>
    </location>
</feature>
<dbReference type="PANTHER" id="PTHR11360">
    <property type="entry name" value="MONOCARBOXYLATE TRANSPORTER"/>
    <property type="match status" value="1"/>
</dbReference>
<protein>
    <recommendedName>
        <fullName evidence="3">Major facilitator superfamily (MFS) profile domain-containing protein</fullName>
    </recommendedName>
</protein>
<feature type="transmembrane region" description="Helical" evidence="2">
    <location>
        <begin position="125"/>
        <end position="145"/>
    </location>
</feature>
<feature type="transmembrane region" description="Helical" evidence="2">
    <location>
        <begin position="151"/>
        <end position="175"/>
    </location>
</feature>
<comment type="subcellular location">
    <subcellularLocation>
        <location evidence="1">Membrane</location>
        <topology evidence="1">Multi-pass membrane protein</topology>
    </subcellularLocation>
</comment>
<dbReference type="InterPro" id="IPR036259">
    <property type="entry name" value="MFS_trans_sf"/>
</dbReference>
<dbReference type="InterPro" id="IPR020846">
    <property type="entry name" value="MFS_dom"/>
</dbReference>
<organism evidence="4 5">
    <name type="scientific">Pleurodeles waltl</name>
    <name type="common">Iberian ribbed newt</name>
    <dbReference type="NCBI Taxonomy" id="8319"/>
    <lineage>
        <taxon>Eukaryota</taxon>
        <taxon>Metazoa</taxon>
        <taxon>Chordata</taxon>
        <taxon>Craniata</taxon>
        <taxon>Vertebrata</taxon>
        <taxon>Euteleostomi</taxon>
        <taxon>Amphibia</taxon>
        <taxon>Batrachia</taxon>
        <taxon>Caudata</taxon>
        <taxon>Salamandroidea</taxon>
        <taxon>Salamandridae</taxon>
        <taxon>Pleurodelinae</taxon>
        <taxon>Pleurodeles</taxon>
    </lineage>
</organism>
<keyword evidence="5" id="KW-1185">Reference proteome</keyword>
<accession>A0AAV7KQA2</accession>
<feature type="domain" description="Major facilitator superfamily (MFS) profile" evidence="3">
    <location>
        <begin position="1"/>
        <end position="369"/>
    </location>
</feature>
<feature type="transmembrane region" description="Helical" evidence="2">
    <location>
        <begin position="7"/>
        <end position="25"/>
    </location>
</feature>
<feature type="transmembrane region" description="Helical" evidence="2">
    <location>
        <begin position="37"/>
        <end position="55"/>
    </location>
</feature>
<reference evidence="4" key="1">
    <citation type="journal article" date="2022" name="bioRxiv">
        <title>Sequencing and chromosome-scale assembly of the giantPleurodeles waltlgenome.</title>
        <authorList>
            <person name="Brown T."/>
            <person name="Elewa A."/>
            <person name="Iarovenko S."/>
            <person name="Subramanian E."/>
            <person name="Araus A.J."/>
            <person name="Petzold A."/>
            <person name="Susuki M."/>
            <person name="Suzuki K.-i.T."/>
            <person name="Hayashi T."/>
            <person name="Toyoda A."/>
            <person name="Oliveira C."/>
            <person name="Osipova E."/>
            <person name="Leigh N.D."/>
            <person name="Simon A."/>
            <person name="Yun M.H."/>
        </authorList>
    </citation>
    <scope>NUCLEOTIDE SEQUENCE</scope>
    <source>
        <strain evidence="4">20211129_DDA</strain>
        <tissue evidence="4">Liver</tissue>
    </source>
</reference>
<dbReference type="AlphaFoldDB" id="A0AAV7KQA2"/>
<gene>
    <name evidence="4" type="ORF">NDU88_000457</name>
</gene>
<dbReference type="SUPFAM" id="SSF103473">
    <property type="entry name" value="MFS general substrate transporter"/>
    <property type="match status" value="1"/>
</dbReference>
<dbReference type="GO" id="GO:0016020">
    <property type="term" value="C:membrane"/>
    <property type="evidence" value="ECO:0007669"/>
    <property type="project" value="UniProtKB-SubCell"/>
</dbReference>
<feature type="transmembrane region" description="Helical" evidence="2">
    <location>
        <begin position="283"/>
        <end position="302"/>
    </location>
</feature>
<dbReference type="InterPro" id="IPR050327">
    <property type="entry name" value="Proton-linked_MCT"/>
</dbReference>